<organism evidence="6 7">
    <name type="scientific">Brachybacterium rhamnosum</name>
    <dbReference type="NCBI Taxonomy" id="173361"/>
    <lineage>
        <taxon>Bacteria</taxon>
        <taxon>Bacillati</taxon>
        <taxon>Actinomycetota</taxon>
        <taxon>Actinomycetes</taxon>
        <taxon>Micrococcales</taxon>
        <taxon>Dermabacteraceae</taxon>
        <taxon>Brachybacterium</taxon>
    </lineage>
</organism>
<dbReference type="InterPro" id="IPR036388">
    <property type="entry name" value="WH-like_DNA-bd_sf"/>
</dbReference>
<gene>
    <name evidence="6" type="ORF">ACFSDA_03325</name>
</gene>
<dbReference type="SUPFAM" id="SSF53850">
    <property type="entry name" value="Periplasmic binding protein-like II"/>
    <property type="match status" value="1"/>
</dbReference>
<dbReference type="Gene3D" id="3.40.190.10">
    <property type="entry name" value="Periplasmic binding protein-like II"/>
    <property type="match status" value="2"/>
</dbReference>
<dbReference type="InterPro" id="IPR036390">
    <property type="entry name" value="WH_DNA-bd_sf"/>
</dbReference>
<keyword evidence="2" id="KW-0805">Transcription regulation</keyword>
<evidence type="ECO:0000256" key="4">
    <source>
        <dbReference type="ARBA" id="ARBA00023163"/>
    </source>
</evidence>
<comment type="similarity">
    <text evidence="1">Belongs to the LysR transcriptional regulatory family.</text>
</comment>
<evidence type="ECO:0000256" key="2">
    <source>
        <dbReference type="ARBA" id="ARBA00023015"/>
    </source>
</evidence>
<evidence type="ECO:0000313" key="7">
    <source>
        <dbReference type="Proteomes" id="UP001597280"/>
    </source>
</evidence>
<dbReference type="Gene3D" id="1.10.10.10">
    <property type="entry name" value="Winged helix-like DNA-binding domain superfamily/Winged helix DNA-binding domain"/>
    <property type="match status" value="1"/>
</dbReference>
<evidence type="ECO:0000259" key="5">
    <source>
        <dbReference type="PROSITE" id="PS50931"/>
    </source>
</evidence>
<name>A0ABW4PUP2_9MICO</name>
<reference evidence="7" key="1">
    <citation type="journal article" date="2019" name="Int. J. Syst. Evol. Microbiol.">
        <title>The Global Catalogue of Microorganisms (GCM) 10K type strain sequencing project: providing services to taxonomists for standard genome sequencing and annotation.</title>
        <authorList>
            <consortium name="The Broad Institute Genomics Platform"/>
            <consortium name="The Broad Institute Genome Sequencing Center for Infectious Disease"/>
            <person name="Wu L."/>
            <person name="Ma J."/>
        </authorList>
    </citation>
    <scope>NUCLEOTIDE SEQUENCE [LARGE SCALE GENOMIC DNA]</scope>
    <source>
        <strain evidence="7">JCM 11650</strain>
    </source>
</reference>
<dbReference type="SUPFAM" id="SSF46785">
    <property type="entry name" value="Winged helix' DNA-binding domain"/>
    <property type="match status" value="1"/>
</dbReference>
<dbReference type="PANTHER" id="PTHR30346">
    <property type="entry name" value="TRANSCRIPTIONAL DUAL REGULATOR HCAR-RELATED"/>
    <property type="match status" value="1"/>
</dbReference>
<dbReference type="EMBL" id="JBHUFL010000002">
    <property type="protein sequence ID" value="MFD1834098.1"/>
    <property type="molecule type" value="Genomic_DNA"/>
</dbReference>
<keyword evidence="4" id="KW-0804">Transcription</keyword>
<dbReference type="RefSeq" id="WP_343903537.1">
    <property type="nucleotide sequence ID" value="NZ_BAAAIS010000002.1"/>
</dbReference>
<dbReference type="Pfam" id="PF03466">
    <property type="entry name" value="LysR_substrate"/>
    <property type="match status" value="1"/>
</dbReference>
<keyword evidence="7" id="KW-1185">Reference proteome</keyword>
<evidence type="ECO:0000256" key="1">
    <source>
        <dbReference type="ARBA" id="ARBA00009437"/>
    </source>
</evidence>
<accession>A0ABW4PUP2</accession>
<dbReference type="InterPro" id="IPR000847">
    <property type="entry name" value="LysR_HTH_N"/>
</dbReference>
<protein>
    <submittedName>
        <fullName evidence="6">LysR family transcriptional regulator</fullName>
    </submittedName>
</protein>
<dbReference type="PANTHER" id="PTHR30346:SF0">
    <property type="entry name" value="HCA OPERON TRANSCRIPTIONAL ACTIVATOR HCAR"/>
    <property type="match status" value="1"/>
</dbReference>
<dbReference type="PRINTS" id="PR00039">
    <property type="entry name" value="HTHLYSR"/>
</dbReference>
<dbReference type="Proteomes" id="UP001597280">
    <property type="component" value="Unassembled WGS sequence"/>
</dbReference>
<dbReference type="InterPro" id="IPR005119">
    <property type="entry name" value="LysR_subst-bd"/>
</dbReference>
<proteinExistence type="inferred from homology"/>
<sequence length="316" mass="34450">MTIRRRDISLTQLAYFVESAERGSMTAAAEELFIAQSAISTAISHLEQQLGVRLLIRQRAKGLQLTAAGEDFLQRARQILAELDDAVASVHSESLSGRVSVGCFRTLAPFFLPTLVRDLGERAPGLHVDVTELTAHEVAPALAAHRIEVALTYDLGLHATVRLETLAQVPLYAAVAQDHPLAGREAVSLAELATEPLVLLDLPLSRDYFLRTFTDHGLQPTVRYRFESYEAVRAMVAMGHGFTLLNQQPKIESTYSGGSLYHIPIIEQTRSLDIVLAWNDDGALPTRRARAFAEACRAVIAGSTASEEPSSPTSPV</sequence>
<comment type="caution">
    <text evidence="6">The sequence shown here is derived from an EMBL/GenBank/DDBJ whole genome shotgun (WGS) entry which is preliminary data.</text>
</comment>
<dbReference type="PROSITE" id="PS50931">
    <property type="entry name" value="HTH_LYSR"/>
    <property type="match status" value="1"/>
</dbReference>
<feature type="domain" description="HTH lysR-type" evidence="5">
    <location>
        <begin position="8"/>
        <end position="66"/>
    </location>
</feature>
<keyword evidence="3" id="KW-0238">DNA-binding</keyword>
<evidence type="ECO:0000313" key="6">
    <source>
        <dbReference type="EMBL" id="MFD1834098.1"/>
    </source>
</evidence>
<dbReference type="Pfam" id="PF00126">
    <property type="entry name" value="HTH_1"/>
    <property type="match status" value="1"/>
</dbReference>
<evidence type="ECO:0000256" key="3">
    <source>
        <dbReference type="ARBA" id="ARBA00023125"/>
    </source>
</evidence>